<evidence type="ECO:0000313" key="1">
    <source>
        <dbReference type="EMBL" id="KAJ3092195.1"/>
    </source>
</evidence>
<evidence type="ECO:0000313" key="2">
    <source>
        <dbReference type="Proteomes" id="UP001211907"/>
    </source>
</evidence>
<accession>A0AAD5SPY9</accession>
<feature type="non-terminal residue" evidence="1">
    <location>
        <position position="93"/>
    </location>
</feature>
<keyword evidence="2" id="KW-1185">Reference proteome</keyword>
<protein>
    <submittedName>
        <fullName evidence="1">Uncharacterized protein</fullName>
    </submittedName>
</protein>
<name>A0AAD5SPY9_9FUNG</name>
<dbReference type="Proteomes" id="UP001211907">
    <property type="component" value="Unassembled WGS sequence"/>
</dbReference>
<dbReference type="EMBL" id="JADGJH010003274">
    <property type="protein sequence ID" value="KAJ3092195.1"/>
    <property type="molecule type" value="Genomic_DNA"/>
</dbReference>
<dbReference type="AlphaFoldDB" id="A0AAD5SPY9"/>
<proteinExistence type="predicted"/>
<comment type="caution">
    <text evidence="1">The sequence shown here is derived from an EMBL/GenBank/DDBJ whole genome shotgun (WGS) entry which is preliminary data.</text>
</comment>
<gene>
    <name evidence="1" type="ORF">HK100_006996</name>
</gene>
<sequence>MATAYERERVEEAECGVTAVFCDATRAMFAQTPSTALASRGCCCRSTPRPTDLHLDCSKPDEVPQKIDVKPNPRCAPPFTNGHVILIADVAHP</sequence>
<organism evidence="1 2">
    <name type="scientific">Physocladia obscura</name>
    <dbReference type="NCBI Taxonomy" id="109957"/>
    <lineage>
        <taxon>Eukaryota</taxon>
        <taxon>Fungi</taxon>
        <taxon>Fungi incertae sedis</taxon>
        <taxon>Chytridiomycota</taxon>
        <taxon>Chytridiomycota incertae sedis</taxon>
        <taxon>Chytridiomycetes</taxon>
        <taxon>Chytridiales</taxon>
        <taxon>Chytriomycetaceae</taxon>
        <taxon>Physocladia</taxon>
    </lineage>
</organism>
<reference evidence="1" key="1">
    <citation type="submission" date="2020-05" db="EMBL/GenBank/DDBJ databases">
        <title>Phylogenomic resolution of chytrid fungi.</title>
        <authorList>
            <person name="Stajich J.E."/>
            <person name="Amses K."/>
            <person name="Simmons R."/>
            <person name="Seto K."/>
            <person name="Myers J."/>
            <person name="Bonds A."/>
            <person name="Quandt C.A."/>
            <person name="Barry K."/>
            <person name="Liu P."/>
            <person name="Grigoriev I."/>
            <person name="Longcore J.E."/>
            <person name="James T.Y."/>
        </authorList>
    </citation>
    <scope>NUCLEOTIDE SEQUENCE</scope>
    <source>
        <strain evidence="1">JEL0513</strain>
    </source>
</reference>